<dbReference type="OrthoDB" id="286361at2"/>
<dbReference type="Proteomes" id="UP000320672">
    <property type="component" value="Chromosome"/>
</dbReference>
<feature type="region of interest" description="Disordered" evidence="1">
    <location>
        <begin position="102"/>
        <end position="127"/>
    </location>
</feature>
<feature type="compositionally biased region" description="Basic and acidic residues" evidence="1">
    <location>
        <begin position="115"/>
        <end position="127"/>
    </location>
</feature>
<evidence type="ECO:0000313" key="2">
    <source>
        <dbReference type="EMBL" id="QDS95343.1"/>
    </source>
</evidence>
<evidence type="ECO:0008006" key="4">
    <source>
        <dbReference type="Google" id="ProtNLM"/>
    </source>
</evidence>
<dbReference type="EMBL" id="CP036262">
    <property type="protein sequence ID" value="QDS95343.1"/>
    <property type="molecule type" value="Genomic_DNA"/>
</dbReference>
<organism evidence="2 3">
    <name type="scientific">Roseimaritima multifibrata</name>
    <dbReference type="NCBI Taxonomy" id="1930274"/>
    <lineage>
        <taxon>Bacteria</taxon>
        <taxon>Pseudomonadati</taxon>
        <taxon>Planctomycetota</taxon>
        <taxon>Planctomycetia</taxon>
        <taxon>Pirellulales</taxon>
        <taxon>Pirellulaceae</taxon>
        <taxon>Roseimaritima</taxon>
    </lineage>
</organism>
<name>A0A517MKD1_9BACT</name>
<dbReference type="PROSITE" id="PS51257">
    <property type="entry name" value="PROKAR_LIPOPROTEIN"/>
    <property type="match status" value="1"/>
</dbReference>
<reference evidence="2 3" key="1">
    <citation type="submission" date="2019-02" db="EMBL/GenBank/DDBJ databases">
        <title>Deep-cultivation of Planctomycetes and their phenomic and genomic characterization uncovers novel biology.</title>
        <authorList>
            <person name="Wiegand S."/>
            <person name="Jogler M."/>
            <person name="Boedeker C."/>
            <person name="Pinto D."/>
            <person name="Vollmers J."/>
            <person name="Rivas-Marin E."/>
            <person name="Kohn T."/>
            <person name="Peeters S.H."/>
            <person name="Heuer A."/>
            <person name="Rast P."/>
            <person name="Oberbeckmann S."/>
            <person name="Bunk B."/>
            <person name="Jeske O."/>
            <person name="Meyerdierks A."/>
            <person name="Storesund J.E."/>
            <person name="Kallscheuer N."/>
            <person name="Luecker S."/>
            <person name="Lage O.M."/>
            <person name="Pohl T."/>
            <person name="Merkel B.J."/>
            <person name="Hornburger P."/>
            <person name="Mueller R.-W."/>
            <person name="Bruemmer F."/>
            <person name="Labrenz M."/>
            <person name="Spormann A.M."/>
            <person name="Op den Camp H."/>
            <person name="Overmann J."/>
            <person name="Amann R."/>
            <person name="Jetten M.S.M."/>
            <person name="Mascher T."/>
            <person name="Medema M.H."/>
            <person name="Devos D.P."/>
            <person name="Kaster A.-K."/>
            <person name="Ovreas L."/>
            <person name="Rohde M."/>
            <person name="Galperin M.Y."/>
            <person name="Jogler C."/>
        </authorList>
    </citation>
    <scope>NUCLEOTIDE SEQUENCE [LARGE SCALE GENOMIC DNA]</scope>
    <source>
        <strain evidence="2 3">FF011L</strain>
    </source>
</reference>
<protein>
    <recommendedName>
        <fullName evidence="4">Carboxypeptidase regulatory-like domain-containing protein</fullName>
    </recommendedName>
</protein>
<gene>
    <name evidence="2" type="ORF">FF011L_41370</name>
</gene>
<sequence>MTNAGSRMIARIPHYLLSAVFAAGLMGTFSGCSPDTGGRVPVAGTVTLGGTMLDRGTIEFHPVSTGSITGGTIRDGRFEIPATTGAFPGSYEVRIFSTDVDAAAEAPTDAPPGPESERRPLQPERINKRYNIETELTAEIPEGGTSELVFDLES</sequence>
<evidence type="ECO:0000313" key="3">
    <source>
        <dbReference type="Proteomes" id="UP000320672"/>
    </source>
</evidence>
<proteinExistence type="predicted"/>
<dbReference type="KEGG" id="rml:FF011L_41370"/>
<accession>A0A517MKD1</accession>
<dbReference type="AlphaFoldDB" id="A0A517MKD1"/>
<dbReference type="RefSeq" id="WP_145353421.1">
    <property type="nucleotide sequence ID" value="NZ_CP036262.1"/>
</dbReference>
<evidence type="ECO:0000256" key="1">
    <source>
        <dbReference type="SAM" id="MobiDB-lite"/>
    </source>
</evidence>
<keyword evidence="3" id="KW-1185">Reference proteome</keyword>